<evidence type="ECO:0000256" key="4">
    <source>
        <dbReference type="ARBA" id="ARBA00015132"/>
    </source>
</evidence>
<feature type="binding site" evidence="11">
    <location>
        <position position="414"/>
    </location>
    <ligand>
        <name>substrate</name>
    </ligand>
</feature>
<sequence>MSNKEFSQEFLKTIIFSKRKELGYSQQELSDLTGINRAMISKLEQGEYLPSIPQLLALSNVLDFEINSLFVSDFPKSIGTLPAKKIAVAGTGYVGLSIAVLLAQRHQLTAVDIIQEKVDLINAKKSPIQDDYIEKYLAEKDLNLVATLDAETAYREAEIVVIAAPTNYDSAKNYFDTSHVEAVIQAVLSVNPQALMVIKSTIPVGFTQSMREKFGTENIIFSPEFLRESKALYDNLYPSRIIVSCEDGAPDSVVEGSKLFASLLQEGALKKDVEVLHMGSTEAEAVKLFANTYLALRVSYFNELDTYAELKGLDTESIIKGVGLDPRIGDHYNNPSFGYGGYCLPKDTKQLLANYNDVPQNMMSAIVEANKTRKDFIADQVLKMAGYYDYSEHDSYSRQQEKEIIVGVYRLTMKSNSDNFRQSSIQGVMKRLKAKGAKVLIYEPTLENGTTFFGSTIVNDLKKFKAQCQAIVANRYDSSLDDVRDKVYTRDIFRRD</sequence>
<dbReference type="Pfam" id="PF01381">
    <property type="entry name" value="HTH_3"/>
    <property type="match status" value="1"/>
</dbReference>
<feature type="binding site" evidence="12">
    <location>
        <position position="228"/>
    </location>
    <ligand>
        <name>NAD(+)</name>
        <dbReference type="ChEBI" id="CHEBI:57540"/>
    </ligand>
</feature>
<evidence type="ECO:0000256" key="9">
    <source>
        <dbReference type="PIRNR" id="PIRNR000124"/>
    </source>
</evidence>
<evidence type="ECO:0000256" key="1">
    <source>
        <dbReference type="ARBA" id="ARBA00004701"/>
    </source>
</evidence>
<evidence type="ECO:0000313" key="15">
    <source>
        <dbReference type="EMBL" id="AOP03450.1"/>
    </source>
</evidence>
<dbReference type="InterPro" id="IPR036220">
    <property type="entry name" value="UDP-Glc/GDP-Man_DH_C_sf"/>
</dbReference>
<dbReference type="SMART" id="SM00530">
    <property type="entry name" value="HTH_XRE"/>
    <property type="match status" value="1"/>
</dbReference>
<dbReference type="InterPro" id="IPR028357">
    <property type="entry name" value="UDPglc_DH_bac"/>
</dbReference>
<feature type="binding site" evidence="12">
    <location>
        <position position="421"/>
    </location>
    <ligand>
        <name>NAD(+)</name>
        <dbReference type="ChEBI" id="CHEBI:57540"/>
    </ligand>
</feature>
<dbReference type="CDD" id="cd00093">
    <property type="entry name" value="HTH_XRE"/>
    <property type="match status" value="1"/>
</dbReference>
<dbReference type="InterPro" id="IPR013328">
    <property type="entry name" value="6PGD_dom2"/>
</dbReference>
<evidence type="ECO:0000313" key="14">
    <source>
        <dbReference type="EMBL" id="AOP03118.1"/>
    </source>
</evidence>
<reference evidence="15" key="1">
    <citation type="journal article" date="2016" name="Appl. Environ. Microbiol.">
        <title>Novel capsular polysaccharide Loci and new diagnostic tools for high-throughput capsular gene typing in Streptococcus suis.</title>
        <authorList>
            <person name="Zheng H."/>
            <person name="Bai X."/>
            <person name="Xu J."/>
        </authorList>
    </citation>
    <scope>NUCLEOTIDE SEQUENCE</scope>
    <source>
        <strain evidence="14">YS525</strain>
        <strain evidence="15">YS555</strain>
    </source>
</reference>
<feature type="binding site" evidence="12">
    <location>
        <position position="117"/>
    </location>
    <ligand>
        <name>NAD(+)</name>
        <dbReference type="ChEBI" id="CHEBI:57540"/>
    </ligand>
</feature>
<dbReference type="InterPro" id="IPR001732">
    <property type="entry name" value="UDP-Glc/GDP-Man_DH_N"/>
</dbReference>
<evidence type="ECO:0000256" key="10">
    <source>
        <dbReference type="PIRSR" id="PIRSR500134-1"/>
    </source>
</evidence>
<dbReference type="Gene3D" id="1.10.1040.10">
    <property type="entry name" value="N-(1-d-carboxylethyl)-l-norvaline Dehydrogenase, domain 2"/>
    <property type="match status" value="1"/>
</dbReference>
<evidence type="ECO:0000256" key="6">
    <source>
        <dbReference type="ARBA" id="ARBA00023002"/>
    </source>
</evidence>
<dbReference type="GO" id="GO:0000271">
    <property type="term" value="P:polysaccharide biosynthetic process"/>
    <property type="evidence" value="ECO:0007669"/>
    <property type="project" value="InterPro"/>
</dbReference>
<feature type="binding site" evidence="11">
    <location>
        <position position="413"/>
    </location>
    <ligand>
        <name>substrate</name>
    </ligand>
</feature>
<comment type="catalytic activity">
    <reaction evidence="8 9">
        <text>UDP-alpha-D-glucose + 2 NAD(+) + H2O = UDP-alpha-D-glucuronate + 2 NADH + 3 H(+)</text>
        <dbReference type="Rhea" id="RHEA:23596"/>
        <dbReference type="ChEBI" id="CHEBI:15377"/>
        <dbReference type="ChEBI" id="CHEBI:15378"/>
        <dbReference type="ChEBI" id="CHEBI:57540"/>
        <dbReference type="ChEBI" id="CHEBI:57945"/>
        <dbReference type="ChEBI" id="CHEBI:58052"/>
        <dbReference type="ChEBI" id="CHEBI:58885"/>
        <dbReference type="EC" id="1.1.1.22"/>
    </reaction>
</comment>
<keyword evidence="5" id="KW-0972">Capsule biogenesis/degradation</keyword>
<evidence type="ECO:0000259" key="13">
    <source>
        <dbReference type="PROSITE" id="PS50943"/>
    </source>
</evidence>
<dbReference type="EC" id="1.1.1.22" evidence="3 9"/>
<dbReference type="InterPro" id="IPR010982">
    <property type="entry name" value="Lambda_DNA-bd_dom_sf"/>
</dbReference>
<evidence type="ECO:0000256" key="7">
    <source>
        <dbReference type="ARBA" id="ARBA00023027"/>
    </source>
</evidence>
<dbReference type="InterPro" id="IPR001387">
    <property type="entry name" value="Cro/C1-type_HTH"/>
</dbReference>
<dbReference type="PANTHER" id="PTHR43750:SF2">
    <property type="entry name" value="UDP-GLUCOSE 6-DEHYDROGENASE"/>
    <property type="match status" value="1"/>
</dbReference>
<dbReference type="InterPro" id="IPR036291">
    <property type="entry name" value="NAD(P)-bd_dom_sf"/>
</dbReference>
<accession>A0A1C9IFZ9</accession>
<dbReference type="Gene3D" id="3.40.50.720">
    <property type="entry name" value="NAD(P)-binding Rossmann-like Domain"/>
    <property type="match status" value="2"/>
</dbReference>
<dbReference type="SUPFAM" id="SSF47413">
    <property type="entry name" value="lambda repressor-like DNA-binding domains"/>
    <property type="match status" value="1"/>
</dbReference>
<dbReference type="NCBIfam" id="TIGR03026">
    <property type="entry name" value="NDP-sugDHase"/>
    <property type="match status" value="1"/>
</dbReference>
<dbReference type="Pfam" id="PF00984">
    <property type="entry name" value="UDPG_MGDP_dh"/>
    <property type="match status" value="1"/>
</dbReference>
<feature type="domain" description="HTH cro/C1-type" evidence="13">
    <location>
        <begin position="19"/>
        <end position="69"/>
    </location>
</feature>
<dbReference type="SMART" id="SM00984">
    <property type="entry name" value="UDPG_MGDP_dh_C"/>
    <property type="match status" value="1"/>
</dbReference>
<feature type="binding site" evidence="11">
    <location>
        <position position="340"/>
    </location>
    <ligand>
        <name>substrate</name>
    </ligand>
</feature>
<dbReference type="Pfam" id="PF03720">
    <property type="entry name" value="UDPG_MGDP_dh_C"/>
    <property type="match status" value="1"/>
</dbReference>
<dbReference type="InterPro" id="IPR017476">
    <property type="entry name" value="UDP-Glc/GDP-Man"/>
</dbReference>
<dbReference type="PROSITE" id="PS50943">
    <property type="entry name" value="HTH_CROC1"/>
    <property type="match status" value="1"/>
</dbReference>
<dbReference type="PIRSF" id="PIRSF000124">
    <property type="entry name" value="UDPglc_GDPman_dh"/>
    <property type="match status" value="1"/>
</dbReference>
<dbReference type="SUPFAM" id="SSF52413">
    <property type="entry name" value="UDP-glucose/GDP-mannose dehydrogenase C-terminal domain"/>
    <property type="match status" value="1"/>
</dbReference>
<dbReference type="SUPFAM" id="SSF48179">
    <property type="entry name" value="6-phosphogluconate dehydrogenase C-terminal domain-like"/>
    <property type="match status" value="1"/>
</dbReference>
<feature type="binding site" evidence="11">
    <location>
        <position position="287"/>
    </location>
    <ligand>
        <name>substrate</name>
    </ligand>
</feature>
<dbReference type="InterPro" id="IPR008927">
    <property type="entry name" value="6-PGluconate_DH-like_C_sf"/>
</dbReference>
<dbReference type="InterPro" id="IPR014026">
    <property type="entry name" value="UDP-Glc/GDP-Man_DH_dimer"/>
</dbReference>
<dbReference type="UniPathway" id="UPA00038">
    <property type="reaction ID" value="UER00491"/>
</dbReference>
<evidence type="ECO:0000256" key="11">
    <source>
        <dbReference type="PIRSR" id="PIRSR500134-2"/>
    </source>
</evidence>
<dbReference type="Gene3D" id="1.10.260.40">
    <property type="entry name" value="lambda repressor-like DNA-binding domains"/>
    <property type="match status" value="1"/>
</dbReference>
<gene>
    <name evidence="15" type="primary">cpsU</name>
    <name evidence="14" type="ORF">YS525-orf18</name>
    <name evidence="15" type="ORF">YS555-orf18</name>
</gene>
<feature type="binding site" evidence="12">
    <location>
        <position position="346"/>
    </location>
    <ligand>
        <name>NAD(+)</name>
        <dbReference type="ChEBI" id="CHEBI:57540"/>
    </ligand>
</feature>
<comment type="similarity">
    <text evidence="2 9">Belongs to the UDP-glucose/GDP-mannose dehydrogenase family.</text>
</comment>
<dbReference type="InterPro" id="IPR014027">
    <property type="entry name" value="UDP-Glc/GDP-Man_DH_C"/>
</dbReference>
<feature type="binding site" evidence="12">
    <location>
        <position position="112"/>
    </location>
    <ligand>
        <name>NAD(+)</name>
        <dbReference type="ChEBI" id="CHEBI:57540"/>
    </ligand>
</feature>
<keyword evidence="7 9" id="KW-0520">NAD</keyword>
<feature type="active site" description="Nucleophile" evidence="10">
    <location>
        <position position="343"/>
    </location>
</feature>
<dbReference type="GO" id="GO:0051287">
    <property type="term" value="F:NAD binding"/>
    <property type="evidence" value="ECO:0007669"/>
    <property type="project" value="InterPro"/>
</dbReference>
<feature type="binding site" evidence="12">
    <location>
        <position position="166"/>
    </location>
    <ligand>
        <name>NAD(+)</name>
        <dbReference type="ChEBI" id="CHEBI:57540"/>
    </ligand>
</feature>
<proteinExistence type="inferred from homology"/>
<evidence type="ECO:0000256" key="5">
    <source>
        <dbReference type="ARBA" id="ARBA00022903"/>
    </source>
</evidence>
<feature type="binding site" evidence="12">
    <location>
        <position position="201"/>
    </location>
    <ligand>
        <name>NAD(+)</name>
        <dbReference type="ChEBI" id="CHEBI:57540"/>
    </ligand>
</feature>
<dbReference type="PIRSF" id="PIRSF500134">
    <property type="entry name" value="UDPglc_DH_bac"/>
    <property type="match status" value="1"/>
</dbReference>
<feature type="binding site" evidence="11">
    <location>
        <begin position="332"/>
        <end position="336"/>
    </location>
    <ligand>
        <name>substrate</name>
    </ligand>
</feature>
<dbReference type="Pfam" id="PF03721">
    <property type="entry name" value="UDPG_MGDP_dh_N"/>
    <property type="match status" value="1"/>
</dbReference>
<comment type="pathway">
    <text evidence="1">Nucleotide-sugar biosynthesis; UDP-alpha-D-glucuronate biosynthesis; UDP-alpha-D-glucuronate from UDP-alpha-D-glucose: step 1/1.</text>
</comment>
<evidence type="ECO:0000256" key="12">
    <source>
        <dbReference type="PIRSR" id="PIRSR500134-3"/>
    </source>
</evidence>
<feature type="binding site" evidence="11">
    <location>
        <position position="496"/>
    </location>
    <ligand>
        <name>substrate</name>
    </ligand>
</feature>
<dbReference type="SUPFAM" id="SSF51735">
    <property type="entry name" value="NAD(P)-binding Rossmann-fold domains"/>
    <property type="match status" value="1"/>
</dbReference>
<dbReference type="GO" id="GO:0006065">
    <property type="term" value="P:UDP-glucuronate biosynthetic process"/>
    <property type="evidence" value="ECO:0007669"/>
    <property type="project" value="UniProtKB-UniPathway"/>
</dbReference>
<protein>
    <recommendedName>
        <fullName evidence="4 9">UDP-glucose 6-dehydrogenase</fullName>
        <ecNumber evidence="3 9">1.1.1.22</ecNumber>
    </recommendedName>
</protein>
<dbReference type="GO" id="GO:0003677">
    <property type="term" value="F:DNA binding"/>
    <property type="evidence" value="ECO:0007669"/>
    <property type="project" value="InterPro"/>
</dbReference>
<evidence type="ECO:0000256" key="2">
    <source>
        <dbReference type="ARBA" id="ARBA00006601"/>
    </source>
</evidence>
<dbReference type="GO" id="GO:0003979">
    <property type="term" value="F:UDP-glucose 6-dehydrogenase activity"/>
    <property type="evidence" value="ECO:0007669"/>
    <property type="project" value="UniProtKB-EC"/>
</dbReference>
<dbReference type="AlphaFoldDB" id="A0A1C9IFZ9"/>
<feature type="binding site" evidence="11">
    <location>
        <begin position="225"/>
        <end position="228"/>
    </location>
    <ligand>
        <name>substrate</name>
    </ligand>
</feature>
<dbReference type="EMBL" id="KU665281">
    <property type="protein sequence ID" value="AOP03118.1"/>
    <property type="molecule type" value="Genomic_DNA"/>
</dbReference>
<evidence type="ECO:0000256" key="3">
    <source>
        <dbReference type="ARBA" id="ARBA00012954"/>
    </source>
</evidence>
<keyword evidence="6 9" id="KW-0560">Oxidoreductase</keyword>
<organism evidence="15">
    <name type="scientific">Streptococcus suis</name>
    <dbReference type="NCBI Taxonomy" id="1307"/>
    <lineage>
        <taxon>Bacteria</taxon>
        <taxon>Bacillati</taxon>
        <taxon>Bacillota</taxon>
        <taxon>Bacilli</taxon>
        <taxon>Lactobacillales</taxon>
        <taxon>Streptococcaceae</taxon>
        <taxon>Streptococcus</taxon>
    </lineage>
</organism>
<dbReference type="EMBL" id="KU983475">
    <property type="protein sequence ID" value="AOP03450.1"/>
    <property type="molecule type" value="Genomic_DNA"/>
</dbReference>
<evidence type="ECO:0000256" key="8">
    <source>
        <dbReference type="ARBA" id="ARBA00047473"/>
    </source>
</evidence>
<dbReference type="PANTHER" id="PTHR43750">
    <property type="entry name" value="UDP-GLUCOSE 6-DEHYDROGENASE TUAD"/>
    <property type="match status" value="1"/>
</dbReference>
<name>A0A1C9IFZ9_STRSU</name>